<feature type="non-terminal residue" evidence="3">
    <location>
        <position position="1"/>
    </location>
</feature>
<evidence type="ECO:0000259" key="2">
    <source>
        <dbReference type="Pfam" id="PF26065"/>
    </source>
</evidence>
<feature type="compositionally biased region" description="Low complexity" evidence="1">
    <location>
        <begin position="21"/>
        <end position="33"/>
    </location>
</feature>
<dbReference type="Pfam" id="PF26065">
    <property type="entry name" value="MCM8_N"/>
    <property type="match status" value="1"/>
</dbReference>
<sequence>MSPKKKYPYRRFNYKKKKNTDNNNNSSNNNNNSKNDKRASSSSVQTHNVSSIGKATSMTVQLPITSFIDVTQQPARYRGWSLYFSDINKDDDPTYLSACKRFENYFKRLRQLFNFREIEQQQFFTVDYKQLLLDQEFLPNESMWADLFVDENETLMRVMGLAMHQCVTDERDERDRQGALEAKYQAIPLITIPIIYARLINYTPIVHLKDVKAKFH</sequence>
<dbReference type="EMBL" id="CAJOBA010065018">
    <property type="protein sequence ID" value="CAF4355770.1"/>
    <property type="molecule type" value="Genomic_DNA"/>
</dbReference>
<evidence type="ECO:0000256" key="1">
    <source>
        <dbReference type="SAM" id="MobiDB-lite"/>
    </source>
</evidence>
<dbReference type="EMBL" id="CAJNOK010042346">
    <property type="protein sequence ID" value="CAF1563335.1"/>
    <property type="molecule type" value="Genomic_DNA"/>
</dbReference>
<proteinExistence type="predicted"/>
<accession>A0A8S2FUR2</accession>
<evidence type="ECO:0000313" key="3">
    <source>
        <dbReference type="EMBL" id="CAF1563335.1"/>
    </source>
</evidence>
<dbReference type="Proteomes" id="UP000682733">
    <property type="component" value="Unassembled WGS sequence"/>
</dbReference>
<feature type="region of interest" description="Disordered" evidence="1">
    <location>
        <begin position="1"/>
        <end position="48"/>
    </location>
</feature>
<evidence type="ECO:0000313" key="5">
    <source>
        <dbReference type="Proteomes" id="UP000677228"/>
    </source>
</evidence>
<protein>
    <recommendedName>
        <fullName evidence="2">MCM8 N-terminal domain-containing protein</fullName>
    </recommendedName>
</protein>
<comment type="caution">
    <text evidence="3">The sequence shown here is derived from an EMBL/GenBank/DDBJ whole genome shotgun (WGS) entry which is preliminary data.</text>
</comment>
<evidence type="ECO:0000313" key="4">
    <source>
        <dbReference type="EMBL" id="CAF4355770.1"/>
    </source>
</evidence>
<dbReference type="AlphaFoldDB" id="A0A8S2FUR2"/>
<gene>
    <name evidence="3" type="ORF">OVA965_LOCUS39928</name>
    <name evidence="4" type="ORF">TMI583_LOCUS41311</name>
</gene>
<dbReference type="InterPro" id="IPR058767">
    <property type="entry name" value="MCM8_N"/>
</dbReference>
<reference evidence="3" key="1">
    <citation type="submission" date="2021-02" db="EMBL/GenBank/DDBJ databases">
        <authorList>
            <person name="Nowell W R."/>
        </authorList>
    </citation>
    <scope>NUCLEOTIDE SEQUENCE</scope>
</reference>
<name>A0A8S2FUR2_9BILA</name>
<organism evidence="3 5">
    <name type="scientific">Didymodactylos carnosus</name>
    <dbReference type="NCBI Taxonomy" id="1234261"/>
    <lineage>
        <taxon>Eukaryota</taxon>
        <taxon>Metazoa</taxon>
        <taxon>Spiralia</taxon>
        <taxon>Gnathifera</taxon>
        <taxon>Rotifera</taxon>
        <taxon>Eurotatoria</taxon>
        <taxon>Bdelloidea</taxon>
        <taxon>Philodinida</taxon>
        <taxon>Philodinidae</taxon>
        <taxon>Didymodactylos</taxon>
    </lineage>
</organism>
<dbReference type="Proteomes" id="UP000677228">
    <property type="component" value="Unassembled WGS sequence"/>
</dbReference>
<feature type="compositionally biased region" description="Basic residues" evidence="1">
    <location>
        <begin position="1"/>
        <end position="18"/>
    </location>
</feature>
<feature type="domain" description="MCM8 N-terminal" evidence="2">
    <location>
        <begin position="98"/>
        <end position="202"/>
    </location>
</feature>